<dbReference type="EMBL" id="CAXAMN010026217">
    <property type="protein sequence ID" value="CAK9101342.1"/>
    <property type="molecule type" value="Genomic_DNA"/>
</dbReference>
<gene>
    <name evidence="2" type="ORF">CCMP2556_LOCUS47788</name>
</gene>
<sequence>MSTMKVHVRDIPNQPILLSIASLRSLGAVTDYGKNQMILTRVDPQSVIDLETTPNGDPDWERDHSSTSGPMGNQAIMEQTTPTATDLMAYGKSTSTYQEAFQDQGYVNWCKTITAEDPQTCWQIRRFLSWMDNHSNLPPGLPRSFLSKPEPKSKAATKTKGTQGRIIEPSFSSGSGTETSFVQIPMHVSEIYLTKQRFENPDDKATSDERQQMRSVLGCLAWHAGQLAMEWGAETRTFSGSAVLEEVQQTSVSVGERGSQELWKC</sequence>
<feature type="region of interest" description="Disordered" evidence="1">
    <location>
        <begin position="48"/>
        <end position="74"/>
    </location>
</feature>
<keyword evidence="3" id="KW-1185">Reference proteome</keyword>
<comment type="caution">
    <text evidence="2">The sequence shown here is derived from an EMBL/GenBank/DDBJ whole genome shotgun (WGS) entry which is preliminary data.</text>
</comment>
<feature type="compositionally biased region" description="Low complexity" evidence="1">
    <location>
        <begin position="168"/>
        <end position="178"/>
    </location>
</feature>
<proteinExistence type="predicted"/>
<protein>
    <submittedName>
        <fullName evidence="2">Uncharacterized protein</fullName>
    </submittedName>
</protein>
<evidence type="ECO:0000313" key="2">
    <source>
        <dbReference type="EMBL" id="CAK9101342.1"/>
    </source>
</evidence>
<evidence type="ECO:0000313" key="3">
    <source>
        <dbReference type="Proteomes" id="UP001642484"/>
    </source>
</evidence>
<dbReference type="Proteomes" id="UP001642484">
    <property type="component" value="Unassembled WGS sequence"/>
</dbReference>
<accession>A0ABP0RL58</accession>
<name>A0ABP0RL58_9DINO</name>
<organism evidence="2 3">
    <name type="scientific">Durusdinium trenchii</name>
    <dbReference type="NCBI Taxonomy" id="1381693"/>
    <lineage>
        <taxon>Eukaryota</taxon>
        <taxon>Sar</taxon>
        <taxon>Alveolata</taxon>
        <taxon>Dinophyceae</taxon>
        <taxon>Suessiales</taxon>
        <taxon>Symbiodiniaceae</taxon>
        <taxon>Durusdinium</taxon>
    </lineage>
</organism>
<reference evidence="2 3" key="1">
    <citation type="submission" date="2024-02" db="EMBL/GenBank/DDBJ databases">
        <authorList>
            <person name="Chen Y."/>
            <person name="Shah S."/>
            <person name="Dougan E. K."/>
            <person name="Thang M."/>
            <person name="Chan C."/>
        </authorList>
    </citation>
    <scope>NUCLEOTIDE SEQUENCE [LARGE SCALE GENOMIC DNA]</scope>
</reference>
<feature type="region of interest" description="Disordered" evidence="1">
    <location>
        <begin position="140"/>
        <end position="178"/>
    </location>
</feature>
<evidence type="ECO:0000256" key="1">
    <source>
        <dbReference type="SAM" id="MobiDB-lite"/>
    </source>
</evidence>